<dbReference type="InterPro" id="IPR013733">
    <property type="entry name" value="Prot_Arg_deaminase_cen_dom"/>
</dbReference>
<evidence type="ECO:0000259" key="6">
    <source>
        <dbReference type="Pfam" id="PF08527"/>
    </source>
</evidence>
<dbReference type="AlphaFoldDB" id="A0A7J5Z8M2"/>
<dbReference type="Proteomes" id="UP000518266">
    <property type="component" value="Unassembled WGS sequence"/>
</dbReference>
<dbReference type="InterPro" id="IPR038685">
    <property type="entry name" value="PAD_N_sf"/>
</dbReference>
<reference evidence="7 8" key="1">
    <citation type="submission" date="2020-03" db="EMBL/GenBank/DDBJ databases">
        <title>Dissostichus mawsoni Genome sequencing and assembly.</title>
        <authorList>
            <person name="Park H."/>
        </authorList>
    </citation>
    <scope>NUCLEOTIDE SEQUENCE [LARGE SCALE GENOMIC DNA]</scope>
    <source>
        <strain evidence="7">DM0001</strain>
        <tissue evidence="7">Muscle</tissue>
    </source>
</reference>
<feature type="domain" description="Protein-arginine deiminase (PAD) central" evidence="6">
    <location>
        <begin position="593"/>
        <end position="763"/>
    </location>
</feature>
<gene>
    <name evidence="7" type="ORF">F7725_017411</name>
</gene>
<dbReference type="EMBL" id="JAAKFY010000006">
    <property type="protein sequence ID" value="KAF3856688.1"/>
    <property type="molecule type" value="Genomic_DNA"/>
</dbReference>
<dbReference type="InterPro" id="IPR013732">
    <property type="entry name" value="PAD_N"/>
</dbReference>
<dbReference type="GO" id="GO:0005634">
    <property type="term" value="C:nucleus"/>
    <property type="evidence" value="ECO:0007669"/>
    <property type="project" value="TreeGrafter"/>
</dbReference>
<evidence type="ECO:0000259" key="4">
    <source>
        <dbReference type="Pfam" id="PF03068"/>
    </source>
</evidence>
<accession>A0A7J5Z8M2</accession>
<organism evidence="7 8">
    <name type="scientific">Dissostichus mawsoni</name>
    <name type="common">Antarctic cod</name>
    <dbReference type="NCBI Taxonomy" id="36200"/>
    <lineage>
        <taxon>Eukaryota</taxon>
        <taxon>Metazoa</taxon>
        <taxon>Chordata</taxon>
        <taxon>Craniata</taxon>
        <taxon>Vertebrata</taxon>
        <taxon>Euteleostomi</taxon>
        <taxon>Actinopterygii</taxon>
        <taxon>Neopterygii</taxon>
        <taxon>Teleostei</taxon>
        <taxon>Neoteleostei</taxon>
        <taxon>Acanthomorphata</taxon>
        <taxon>Eupercaria</taxon>
        <taxon>Perciformes</taxon>
        <taxon>Notothenioidei</taxon>
        <taxon>Nototheniidae</taxon>
        <taxon>Dissostichus</taxon>
    </lineage>
</organism>
<dbReference type="Pfam" id="PF08526">
    <property type="entry name" value="PAD_N"/>
    <property type="match status" value="1"/>
</dbReference>
<dbReference type="Gene3D" id="2.60.40.1700">
    <property type="entry name" value="Protein-arginine deiminase, central domain"/>
    <property type="match status" value="2"/>
</dbReference>
<evidence type="ECO:0008006" key="9">
    <source>
        <dbReference type="Google" id="ProtNLM"/>
    </source>
</evidence>
<feature type="domain" description="Protein-arginine deiminase (PAD) central" evidence="6">
    <location>
        <begin position="11"/>
        <end position="122"/>
    </location>
</feature>
<dbReference type="OrthoDB" id="5102063at2759"/>
<evidence type="ECO:0000259" key="5">
    <source>
        <dbReference type="Pfam" id="PF08526"/>
    </source>
</evidence>
<dbReference type="InterPro" id="IPR004303">
    <property type="entry name" value="PAD"/>
</dbReference>
<feature type="domain" description="Protein-arginine deiminase C-terminal" evidence="4">
    <location>
        <begin position="198"/>
        <end position="476"/>
    </location>
</feature>
<dbReference type="InterPro" id="IPR013530">
    <property type="entry name" value="PAD_C"/>
</dbReference>
<dbReference type="InterPro" id="IPR036556">
    <property type="entry name" value="PAD_central_sf"/>
</dbReference>
<sequence length="1111" mass="125423">MYPHIFSMPFSNLKDMSVMVLRTKGPAKLPEGYKLTMHISQGDAESVRVFRARSSGVESNSLQKLLFNLFVKEYPLVLSNEVLSQEVPYLGGVSEMKFYVEGLRFPDKDFDGLISINLSLLEPISDGLPETPIFTDTAVFRVAPWIMTPNTLQPVEVFVCCTSDNYQFLKGMRNLVTKSGYKLKICHEYMNRGDRWMQGPDFGYVTRLAQREDVSSLDSFGNLEVSPPVTVNGKNYPLGRILIGVAFPTATKGRNMTKVVQDFLWAQKVQEPVALFSDWLLGFRLLLASPDAGYKLFRGLQRMDTGKPNCSRSSCYPPHFQKGLKDEEQQTVDEILNDKGLAAENNYVQSCIDWNRDVLKRELGLDDEDIIDLPILFKLVMEENDNNKAETELRAVAYYPDMVNMIVLGKNLGIPKPFGPKVNGRCALEVEMCSLMEGLGLSCTFIDDFASYHKQLGEVHCGSNVRREPFDFKWWNLEMTSAMMHPRTFRVDYDHVTSVVCVVGAGLNVNLNRSAPPGSEFFSVKSTATAQYSISPRPQETSHLSPIPLKGNSALLIRMSHASDYENDGKLSIRYYGEKKDVLGRALLHLTAVEISLDVDADRDGVVEKNNANKGSWKWGSNGHGAILLVNCDSERVFLRKPDSEQDHVSKVSDLKDMSVMVLRTKGPAKLPEGYKLTMHISQVTQRVSESSGPDPLEWRAIHCKLLFNDFVKEYPLVLSNEVLSQEVPYLGGVSEMKFYVEGLRFPDKDFDGLISINLSLLEPISDGLPETPIFTDTAVFRVAPWIMTPNTLQPVEVFVCCTSDNYQFLKAMRNLVTKSGYKLKICHEYMNRGDRWMQDELEFGYIDSPHHRFPVVLDSPRRDFGYVTRLAQREDVSSLDSFGNLEVSPPVTVNGKNYPLGESSSEATKGRNMTKVVQDFLWAQKGFRLLLASPDAGYKLFRGLQRDGHGQAKLSEDEEQQTVDEILNDKGLAAENNYVQSCIDWNRDVLKRELGLDDEDIIDLPILFKLVMEENDNNKAETELRAVAYYPDMVNMIVLGKNLGIPKPFGPKVNGRCALEVEMCSLMEGLGLSCTFIDDFASYHKQLGEVHCGSNVRREPFDFKWWNLEM</sequence>
<dbReference type="PANTHER" id="PTHR10837:SF8">
    <property type="entry name" value="PROTEIN-ARGININE DEIMINASE"/>
    <property type="match status" value="1"/>
</dbReference>
<evidence type="ECO:0000313" key="7">
    <source>
        <dbReference type="EMBL" id="KAF3856688.1"/>
    </source>
</evidence>
<comment type="caution">
    <text evidence="7">The sequence shown here is derived from an EMBL/GenBank/DDBJ whole genome shotgun (WGS) entry which is preliminary data.</text>
</comment>
<dbReference type="GO" id="GO:0004668">
    <property type="term" value="F:protein-arginine deiminase activity"/>
    <property type="evidence" value="ECO:0007669"/>
    <property type="project" value="InterPro"/>
</dbReference>
<dbReference type="GO" id="GO:0005737">
    <property type="term" value="C:cytoplasm"/>
    <property type="evidence" value="ECO:0007669"/>
    <property type="project" value="UniProtKB-SubCell"/>
</dbReference>
<dbReference type="Gene3D" id="2.60.40.1860">
    <property type="entry name" value="Protein-arginine deiminase, N-terminal domain"/>
    <property type="match status" value="1"/>
</dbReference>
<proteinExistence type="inferred from homology"/>
<keyword evidence="8" id="KW-1185">Reference proteome</keyword>
<feature type="domain" description="Protein-arginine deiminase C-terminal" evidence="4">
    <location>
        <begin position="925"/>
        <end position="1108"/>
    </location>
</feature>
<comment type="similarity">
    <text evidence="2">Belongs to the protein arginine deiminase family.</text>
</comment>
<dbReference type="InterPro" id="IPR008972">
    <property type="entry name" value="Cupredoxin"/>
</dbReference>
<dbReference type="SUPFAM" id="SSF55909">
    <property type="entry name" value="Pentein"/>
    <property type="match status" value="2"/>
</dbReference>
<keyword evidence="3" id="KW-0963">Cytoplasm</keyword>
<dbReference type="SUPFAM" id="SSF49503">
    <property type="entry name" value="Cupredoxins"/>
    <property type="match status" value="1"/>
</dbReference>
<dbReference type="FunFam" id="2.60.40.1700:FF:000001">
    <property type="entry name" value="Protein-arginine deiminase type-2"/>
    <property type="match status" value="2"/>
</dbReference>
<dbReference type="GO" id="GO:0005509">
    <property type="term" value="F:calcium ion binding"/>
    <property type="evidence" value="ECO:0007669"/>
    <property type="project" value="InterPro"/>
</dbReference>
<comment type="subcellular location">
    <subcellularLocation>
        <location evidence="1">Cytoplasm</location>
    </subcellularLocation>
</comment>
<dbReference type="SUPFAM" id="SSF110083">
    <property type="entry name" value="Peptidylarginine deiminase Pad4, middle domain"/>
    <property type="match status" value="2"/>
</dbReference>
<dbReference type="Gene3D" id="3.75.10.10">
    <property type="entry name" value="L-arginine/glycine Amidinotransferase, Chain A"/>
    <property type="match status" value="3"/>
</dbReference>
<evidence type="ECO:0000256" key="1">
    <source>
        <dbReference type="ARBA" id="ARBA00004496"/>
    </source>
</evidence>
<evidence type="ECO:0000313" key="8">
    <source>
        <dbReference type="Proteomes" id="UP000518266"/>
    </source>
</evidence>
<dbReference type="Pfam" id="PF03068">
    <property type="entry name" value="PAD"/>
    <property type="match status" value="2"/>
</dbReference>
<evidence type="ECO:0000256" key="3">
    <source>
        <dbReference type="ARBA" id="ARBA00022490"/>
    </source>
</evidence>
<name>A0A7J5Z8M2_DISMA</name>
<feature type="domain" description="Protein-arginine deiminase (PAD) N-terminal" evidence="5">
    <location>
        <begin position="483"/>
        <end position="591"/>
    </location>
</feature>
<evidence type="ECO:0000256" key="2">
    <source>
        <dbReference type="ARBA" id="ARBA00008166"/>
    </source>
</evidence>
<dbReference type="Pfam" id="PF08527">
    <property type="entry name" value="PAD_M"/>
    <property type="match status" value="2"/>
</dbReference>
<dbReference type="PANTHER" id="PTHR10837">
    <property type="entry name" value="PEPTIDYLARGININE DEIMINASE"/>
    <property type="match status" value="1"/>
</dbReference>
<protein>
    <recommendedName>
        <fullName evidence="9">Protein-arginine deiminase</fullName>
    </recommendedName>
</protein>